<gene>
    <name evidence="3" type="ORF">TCIL3000_10_4800</name>
</gene>
<evidence type="ECO:0000256" key="1">
    <source>
        <dbReference type="SAM" id="Phobius"/>
    </source>
</evidence>
<dbReference type="InterPro" id="IPR001623">
    <property type="entry name" value="DnaJ_domain"/>
</dbReference>
<dbReference type="CDD" id="cd06257">
    <property type="entry name" value="DnaJ"/>
    <property type="match status" value="1"/>
</dbReference>
<dbReference type="AlphaFoldDB" id="G0UWF1"/>
<reference evidence="3" key="1">
    <citation type="journal article" date="2012" name="Proc. Natl. Acad. Sci. U.S.A.">
        <title>Antigenic diversity is generated by distinct evolutionary mechanisms in African trypanosome species.</title>
        <authorList>
            <person name="Jackson A.P."/>
            <person name="Berry A."/>
            <person name="Aslett M."/>
            <person name="Allison H.C."/>
            <person name="Burton P."/>
            <person name="Vavrova-Anderson J."/>
            <person name="Brown R."/>
            <person name="Browne H."/>
            <person name="Corton N."/>
            <person name="Hauser H."/>
            <person name="Gamble J."/>
            <person name="Gilderthorp R."/>
            <person name="Marcello L."/>
            <person name="McQuillan J."/>
            <person name="Otto T.D."/>
            <person name="Quail M.A."/>
            <person name="Sanders M.J."/>
            <person name="van Tonder A."/>
            <person name="Ginger M.L."/>
            <person name="Field M.C."/>
            <person name="Barry J.D."/>
            <person name="Hertz-Fowler C."/>
            <person name="Berriman M."/>
        </authorList>
    </citation>
    <scope>NUCLEOTIDE SEQUENCE</scope>
    <source>
        <strain evidence="3">IL3000</strain>
    </source>
</reference>
<feature type="transmembrane region" description="Helical" evidence="1">
    <location>
        <begin position="145"/>
        <end position="165"/>
    </location>
</feature>
<dbReference type="EMBL" id="HE575323">
    <property type="protein sequence ID" value="CCC93717.1"/>
    <property type="molecule type" value="Genomic_DNA"/>
</dbReference>
<dbReference type="VEuPathDB" id="TriTrypDB:TcIL3000_10_4800"/>
<protein>
    <submittedName>
        <fullName evidence="3">Uncharacterized protein TCIL3000_10_4800</fullName>
    </submittedName>
</protein>
<dbReference type="PROSITE" id="PS50076">
    <property type="entry name" value="DNAJ_2"/>
    <property type="match status" value="1"/>
</dbReference>
<evidence type="ECO:0000313" key="3">
    <source>
        <dbReference type="EMBL" id="CCC93717.1"/>
    </source>
</evidence>
<evidence type="ECO:0000259" key="2">
    <source>
        <dbReference type="PROSITE" id="PS50076"/>
    </source>
</evidence>
<organism evidence="3">
    <name type="scientific">Trypanosoma congolense (strain IL3000)</name>
    <dbReference type="NCBI Taxonomy" id="1068625"/>
    <lineage>
        <taxon>Eukaryota</taxon>
        <taxon>Discoba</taxon>
        <taxon>Euglenozoa</taxon>
        <taxon>Kinetoplastea</taxon>
        <taxon>Metakinetoplastina</taxon>
        <taxon>Trypanosomatida</taxon>
        <taxon>Trypanosomatidae</taxon>
        <taxon>Trypanosoma</taxon>
        <taxon>Nannomonas</taxon>
    </lineage>
</organism>
<keyword evidence="1" id="KW-1133">Transmembrane helix</keyword>
<dbReference type="SMART" id="SM00271">
    <property type="entry name" value="DnaJ"/>
    <property type="match status" value="1"/>
</dbReference>
<feature type="transmembrane region" description="Helical" evidence="1">
    <location>
        <begin position="177"/>
        <end position="202"/>
    </location>
</feature>
<dbReference type="InterPro" id="IPR036869">
    <property type="entry name" value="J_dom_sf"/>
</dbReference>
<sequence length="329" mass="36850">MVRGPAGSLRGLPWRSPWSTTLRCGSSFLPGIPVTSRRLLSTTPLETLIINGAEWSSDNYYHRLGFHDEVKDSNRIKEHYRILAKHFHPDNPNAPPNSTAAFQNIKEAYDHLMESVKDEGHHRSTETQYSYRYTDHERRLHQMRFLGEGVGLFVAMTFLFIFVVSRHNNNRLEARHLGNLAIIFLTIQVFPRLLAAAILYACHSNYLVSIAELTEQAGVSLVAEPRGSDLIIRVEGVKESARNSVVLQVTCSHGDFHPQGAISDNERKGGEEEGSQIPSACMLTTMTFDLGETVVSIPITNSTGGSAVYRVKVVDEKRAFVIADRTFRL</sequence>
<dbReference type="Pfam" id="PF00226">
    <property type="entry name" value="DnaJ"/>
    <property type="match status" value="1"/>
</dbReference>
<proteinExistence type="predicted"/>
<keyword evidence="1" id="KW-0812">Transmembrane</keyword>
<dbReference type="Gene3D" id="1.10.287.110">
    <property type="entry name" value="DnaJ domain"/>
    <property type="match status" value="1"/>
</dbReference>
<accession>G0UWF1</accession>
<keyword evidence="1" id="KW-0472">Membrane</keyword>
<dbReference type="SUPFAM" id="SSF46565">
    <property type="entry name" value="Chaperone J-domain"/>
    <property type="match status" value="1"/>
</dbReference>
<feature type="domain" description="J" evidence="2">
    <location>
        <begin position="59"/>
        <end position="130"/>
    </location>
</feature>
<name>G0UWF1_TRYCI</name>